<comment type="caution">
    <text evidence="10">The sequence shown here is derived from an EMBL/GenBank/DDBJ whole genome shotgun (WGS) entry which is preliminary data.</text>
</comment>
<feature type="compositionally biased region" description="Basic and acidic residues" evidence="6">
    <location>
        <begin position="688"/>
        <end position="702"/>
    </location>
</feature>
<feature type="compositionally biased region" description="Basic residues" evidence="6">
    <location>
        <begin position="790"/>
        <end position="800"/>
    </location>
</feature>
<dbReference type="InterPro" id="IPR056015">
    <property type="entry name" value="DUF7593"/>
</dbReference>
<evidence type="ECO:0000256" key="6">
    <source>
        <dbReference type="SAM" id="MobiDB-lite"/>
    </source>
</evidence>
<dbReference type="PANTHER" id="PTHR11843">
    <property type="entry name" value="40S RIBOSOMAL PROTEIN S12"/>
    <property type="match status" value="1"/>
</dbReference>
<dbReference type="InterPro" id="IPR047860">
    <property type="entry name" value="Ribosomal_eS12_CS"/>
</dbReference>
<organism evidence="10 11">
    <name type="scientific">Cyphellophora attinorum</name>
    <dbReference type="NCBI Taxonomy" id="1664694"/>
    <lineage>
        <taxon>Eukaryota</taxon>
        <taxon>Fungi</taxon>
        <taxon>Dikarya</taxon>
        <taxon>Ascomycota</taxon>
        <taxon>Pezizomycotina</taxon>
        <taxon>Eurotiomycetes</taxon>
        <taxon>Chaetothyriomycetidae</taxon>
        <taxon>Chaetothyriales</taxon>
        <taxon>Cyphellophoraceae</taxon>
        <taxon>Cyphellophora</taxon>
    </lineage>
</organism>
<dbReference type="GO" id="GO:0022626">
    <property type="term" value="C:cytosolic ribosome"/>
    <property type="evidence" value="ECO:0007669"/>
    <property type="project" value="UniProtKB-ARBA"/>
</dbReference>
<feature type="domain" description="Ribosomal protein eL8/eL30/eS12/Gadd45" evidence="7">
    <location>
        <begin position="1267"/>
        <end position="1361"/>
    </location>
</feature>
<dbReference type="OrthoDB" id="194358at2759"/>
<feature type="compositionally biased region" description="Low complexity" evidence="6">
    <location>
        <begin position="122"/>
        <end position="141"/>
    </location>
</feature>
<dbReference type="Proteomes" id="UP000038010">
    <property type="component" value="Unassembled WGS sequence"/>
</dbReference>
<feature type="compositionally biased region" description="Basic and acidic residues" evidence="6">
    <location>
        <begin position="498"/>
        <end position="509"/>
    </location>
</feature>
<evidence type="ECO:0000256" key="1">
    <source>
        <dbReference type="ARBA" id="ARBA00005824"/>
    </source>
</evidence>
<accession>A0A0N0NJY2</accession>
<dbReference type="SMART" id="SM00248">
    <property type="entry name" value="ANK"/>
    <property type="match status" value="5"/>
</dbReference>
<feature type="region of interest" description="Disordered" evidence="6">
    <location>
        <begin position="1207"/>
        <end position="1245"/>
    </location>
</feature>
<feature type="compositionally biased region" description="Basic residues" evidence="6">
    <location>
        <begin position="756"/>
        <end position="769"/>
    </location>
</feature>
<feature type="compositionally biased region" description="Polar residues" evidence="6">
    <location>
        <begin position="898"/>
        <end position="916"/>
    </location>
</feature>
<dbReference type="Pfam" id="PF24521">
    <property type="entry name" value="Ank_KRIT1"/>
    <property type="match status" value="1"/>
</dbReference>
<feature type="compositionally biased region" description="Polar residues" evidence="6">
    <location>
        <begin position="669"/>
        <end position="687"/>
    </location>
</feature>
<dbReference type="VEuPathDB" id="FungiDB:AB675_1469"/>
<feature type="region of interest" description="Disordered" evidence="6">
    <location>
        <begin position="638"/>
        <end position="1028"/>
    </location>
</feature>
<feature type="domain" description="KRIT1 ARM-repeats" evidence="9">
    <location>
        <begin position="496"/>
        <end position="642"/>
    </location>
</feature>
<evidence type="ECO:0000256" key="5">
    <source>
        <dbReference type="RuleBase" id="RU000670"/>
    </source>
</evidence>
<dbReference type="EMBL" id="LFJN01000025">
    <property type="protein sequence ID" value="KPI37179.1"/>
    <property type="molecule type" value="Genomic_DNA"/>
</dbReference>
<feature type="region of interest" description="Disordered" evidence="6">
    <location>
        <begin position="445"/>
        <end position="509"/>
    </location>
</feature>
<dbReference type="InterPro" id="IPR056485">
    <property type="entry name" value="ARM_KRIT1"/>
</dbReference>
<evidence type="ECO:0000313" key="11">
    <source>
        <dbReference type="Proteomes" id="UP000038010"/>
    </source>
</evidence>
<dbReference type="GO" id="GO:0006412">
    <property type="term" value="P:translation"/>
    <property type="evidence" value="ECO:0007669"/>
    <property type="project" value="InterPro"/>
</dbReference>
<dbReference type="PRINTS" id="PR01415">
    <property type="entry name" value="ANKYRIN"/>
</dbReference>
<keyword evidence="4" id="KW-0040">ANK repeat</keyword>
<sequence length="1383" mass="151772">MTEVAASGAAEDVTTVANSLDVTTDTAGKPQMATVKTEDTSEETAVAANDVPGNPEGEDGDSEAETQILSPEKKRNIVDSAPDLRPTSSGRARKNNEDDNTSPESSRSVKKRKRDASTDRNAPQSSGASSSPLSSPSARAQSQEDDSDASDTPRSAHIARMRRQVSRADSGVIDGSAQARAAKRRPSDIIPPGPTKHRTRGSVGQSDPSSEHRETRSATYPRQSSEDRSLSPRPSSSRRDHKRGASTQITSGDVDRKKRGRPPNINTRRNKSVGREDSSDDGEDSSPAPKKIALERFDSRTDHISPAKPSGTRKHRDKNGRTLLARACNNEDLERARVCMETRPEDLNVPDNAGNTPLQIAALEGFTDIVRFLLESGAEVDTLNIDKDSPLIDAVENQHFEVVELLLQHGANPRLANAKGDEPYDLVKADDEHYKQIRKLIADAKERDWTKRRKSSDHGGNGGSSRAASAASPRGSPPATGTRSPPASGLANRKPRTGRTESTRPDLLWQRHDQENLQRLAQKGNVQGVVTTLGILQKAEPAAVIAAAKAGHEEVLQLMLALGDADPDPDPQLGFKTGYNTPMLAAIGQNHIDVVKLLVAQQSFDPTKIHRGRTYFEISAERKGENWQKEHDILKDAFDKYASGKSKTKSPRKTRDSDRTREKRLRRSASPSSTKLRLSASPTQTHKSLPDKNLRQPRKDGKQGSPSLEKMSKEDLNVAVASDQEQTVHDKRGHKHRRSQSDMPVPTSLEAETTQRKRRLISGKEHRRSQSGAGTGHSDGSDSDIETKRGKNASRLKRNRSSASPEAQGAESERVVIKKRRTVLESSPEESRPAPSTTLTETTSPFPDVEMADESSQGAVKRSASPKNSAGADVPHALPHVVEEQDAPGEPDVPVAEQATSFTDPPANGTVTQADAPSQEDTRQEVAQEIAADAEAAEAKRQVEEKAAVERELAEKAAAEKAEAERQAAEKKAADKAEAERRAAEEAEVQRKLDEADAKRRAEEEAAARKKEQEEREERKRRELQRQQEEQIRLQHLEIERRRREAMPIALCTAAQLIDNSDPKAKSHECSRVFCRCSPFVRTSLDPPLLATKDLNLRNYTLIEKRPANEDERTRMWKVGRNILSFDFQPTIYNPNWPPPLHVAVEAERVNCPKFMNMAEVFWVKYSDFEDQAIRQDHLNGLVLRKQSIAIHIGAVGKPVVSSPPITAPTQANGVNTQNYPFKGSGFNQQRQTPSDGEEPTSPVPAADEVEIAGDAAASGGSMSVLDALKGVLKIALIHDGLARGLREASKALDRRQAHMCVLNEACEEEAYKKLVIALCSEHKIPLIKVPDGKQLGEWAGLCVLDREGNARKVVNCSCVVVKDWGEESQERSVLLNYFQSEQ</sequence>
<proteinExistence type="inferred from homology"/>
<keyword evidence="11" id="KW-1185">Reference proteome</keyword>
<feature type="compositionally biased region" description="Basic and acidic residues" evidence="6">
    <location>
        <begin position="937"/>
        <end position="1028"/>
    </location>
</feature>
<keyword evidence="2 5" id="KW-0689">Ribosomal protein</keyword>
<dbReference type="InterPro" id="IPR002110">
    <property type="entry name" value="Ankyrin_rpt"/>
</dbReference>
<dbReference type="GeneID" id="28733243"/>
<reference evidence="10 11" key="1">
    <citation type="submission" date="2015-06" db="EMBL/GenBank/DDBJ databases">
        <title>Draft genome of the ant-associated black yeast Phialophora attae CBS 131958.</title>
        <authorList>
            <person name="Moreno L.F."/>
            <person name="Stielow B.J."/>
            <person name="de Hoog S."/>
            <person name="Vicente V.A."/>
            <person name="Weiss V.A."/>
            <person name="de Vries M."/>
            <person name="Cruz L.M."/>
            <person name="Souza E.M."/>
        </authorList>
    </citation>
    <scope>NUCLEOTIDE SEQUENCE [LARGE SCALE GENOMIC DNA]</scope>
    <source>
        <strain evidence="10 11">CBS 131958</strain>
    </source>
</reference>
<feature type="repeat" description="ANK" evidence="4">
    <location>
        <begin position="386"/>
        <end position="418"/>
    </location>
</feature>
<dbReference type="GO" id="GO:0003735">
    <property type="term" value="F:structural constituent of ribosome"/>
    <property type="evidence" value="ECO:0007669"/>
    <property type="project" value="InterPro"/>
</dbReference>
<feature type="domain" description="DUF7593" evidence="8">
    <location>
        <begin position="1043"/>
        <end position="1178"/>
    </location>
</feature>
<dbReference type="PRINTS" id="PR00972">
    <property type="entry name" value="RIBSOMALS12E"/>
</dbReference>
<dbReference type="Pfam" id="PF12796">
    <property type="entry name" value="Ank_2"/>
    <property type="match status" value="1"/>
</dbReference>
<evidence type="ECO:0000259" key="9">
    <source>
        <dbReference type="Pfam" id="PF24521"/>
    </source>
</evidence>
<evidence type="ECO:0000256" key="2">
    <source>
        <dbReference type="ARBA" id="ARBA00022980"/>
    </source>
</evidence>
<evidence type="ECO:0000313" key="10">
    <source>
        <dbReference type="EMBL" id="KPI37179.1"/>
    </source>
</evidence>
<feature type="repeat" description="ANK" evidence="4">
    <location>
        <begin position="353"/>
        <end position="385"/>
    </location>
</feature>
<dbReference type="InterPro" id="IPR004038">
    <property type="entry name" value="Ribosomal_eL8/eL30/eS12/Gad45"/>
</dbReference>
<dbReference type="InterPro" id="IPR000530">
    <property type="entry name" value="Ribosomal_eS12"/>
</dbReference>
<keyword evidence="3 5" id="KW-0687">Ribonucleoprotein</keyword>
<dbReference type="Gene3D" id="3.30.1330.30">
    <property type="match status" value="1"/>
</dbReference>
<dbReference type="STRING" id="1664694.A0A0N0NJY2"/>
<evidence type="ECO:0000256" key="3">
    <source>
        <dbReference type="ARBA" id="ARBA00023274"/>
    </source>
</evidence>
<evidence type="ECO:0000256" key="4">
    <source>
        <dbReference type="PROSITE-ProRule" id="PRU00023"/>
    </source>
</evidence>
<evidence type="ECO:0000259" key="7">
    <source>
        <dbReference type="Pfam" id="PF01248"/>
    </source>
</evidence>
<name>A0A0N0NJY2_9EURO</name>
<dbReference type="InterPro" id="IPR029064">
    <property type="entry name" value="Ribosomal_eL30-like_sf"/>
</dbReference>
<feature type="compositionally biased region" description="Polar residues" evidence="6">
    <location>
        <begin position="1207"/>
        <end position="1235"/>
    </location>
</feature>
<dbReference type="PROSITE" id="PS50088">
    <property type="entry name" value="ANK_REPEAT"/>
    <property type="match status" value="2"/>
</dbReference>
<dbReference type="GO" id="GO:0015935">
    <property type="term" value="C:small ribosomal subunit"/>
    <property type="evidence" value="ECO:0007669"/>
    <property type="project" value="UniProtKB-ARBA"/>
</dbReference>
<dbReference type="PROSITE" id="PS50297">
    <property type="entry name" value="ANK_REP_REGION"/>
    <property type="match status" value="2"/>
</dbReference>
<evidence type="ECO:0000259" key="8">
    <source>
        <dbReference type="Pfam" id="PF24513"/>
    </source>
</evidence>
<feature type="compositionally biased region" description="Polar residues" evidence="6">
    <location>
        <begin position="15"/>
        <end position="26"/>
    </location>
</feature>
<dbReference type="PROSITE" id="PS01189">
    <property type="entry name" value="RIBOSOMAL_S12E"/>
    <property type="match status" value="1"/>
</dbReference>
<dbReference type="SUPFAM" id="SSF48403">
    <property type="entry name" value="Ankyrin repeat"/>
    <property type="match status" value="1"/>
</dbReference>
<dbReference type="Gene3D" id="1.25.40.20">
    <property type="entry name" value="Ankyrin repeat-containing domain"/>
    <property type="match status" value="2"/>
</dbReference>
<feature type="compositionally biased region" description="Low complexity" evidence="6">
    <location>
        <begin position="464"/>
        <end position="479"/>
    </location>
</feature>
<protein>
    <recommendedName>
        <fullName evidence="5">40S ribosomal protein S12</fullName>
    </recommendedName>
</protein>
<feature type="region of interest" description="Disordered" evidence="6">
    <location>
        <begin position="1"/>
        <end position="321"/>
    </location>
</feature>
<dbReference type="Pfam" id="PF01248">
    <property type="entry name" value="Ribosomal_L7Ae"/>
    <property type="match status" value="1"/>
</dbReference>
<dbReference type="Pfam" id="PF24513">
    <property type="entry name" value="DUF7593"/>
    <property type="match status" value="1"/>
</dbReference>
<dbReference type="SUPFAM" id="SSF55315">
    <property type="entry name" value="L30e-like"/>
    <property type="match status" value="1"/>
</dbReference>
<comment type="similarity">
    <text evidence="1 5">Belongs to the eukaryotic ribosomal protein eS12 family.</text>
</comment>
<dbReference type="RefSeq" id="XP_017997142.1">
    <property type="nucleotide sequence ID" value="XM_018141363.1"/>
</dbReference>
<dbReference type="FunFam" id="3.30.1330.30:FF:000005">
    <property type="entry name" value="40S ribosomal protein S12"/>
    <property type="match status" value="1"/>
</dbReference>
<dbReference type="InterPro" id="IPR036770">
    <property type="entry name" value="Ankyrin_rpt-contain_sf"/>
</dbReference>
<gene>
    <name evidence="10" type="ORF">AB675_1469</name>
</gene>
<feature type="compositionally biased region" description="Basic and acidic residues" evidence="6">
    <location>
        <begin position="292"/>
        <end position="305"/>
    </location>
</feature>